<evidence type="ECO:0000256" key="9">
    <source>
        <dbReference type="ARBA" id="ARBA00022741"/>
    </source>
</evidence>
<dbReference type="GO" id="GO:0005886">
    <property type="term" value="C:plasma membrane"/>
    <property type="evidence" value="ECO:0007669"/>
    <property type="project" value="UniProtKB-SubCell"/>
</dbReference>
<dbReference type="PANTHER" id="PTHR32309:SF13">
    <property type="entry name" value="FERRIC ENTEROBACTIN TRANSPORT PROTEIN FEPE"/>
    <property type="match status" value="1"/>
</dbReference>
<dbReference type="CDD" id="cd05387">
    <property type="entry name" value="BY-kinase"/>
    <property type="match status" value="1"/>
</dbReference>
<keyword evidence="9" id="KW-0547">Nucleotide-binding</keyword>
<evidence type="ECO:0000259" key="18">
    <source>
        <dbReference type="Pfam" id="PF02706"/>
    </source>
</evidence>
<evidence type="ECO:0000313" key="22">
    <source>
        <dbReference type="Proteomes" id="UP000448199"/>
    </source>
</evidence>
<dbReference type="GO" id="GO:0005524">
    <property type="term" value="F:ATP binding"/>
    <property type="evidence" value="ECO:0007669"/>
    <property type="project" value="UniProtKB-KW"/>
</dbReference>
<evidence type="ECO:0000256" key="16">
    <source>
        <dbReference type="SAM" id="Coils"/>
    </source>
</evidence>
<feature type="domain" description="AAA" evidence="19">
    <location>
        <begin position="533"/>
        <end position="666"/>
    </location>
</feature>
<dbReference type="AlphaFoldDB" id="A0A844XMV7"/>
<dbReference type="OrthoDB" id="230260at2"/>
<comment type="catalytic activity">
    <reaction evidence="15">
        <text>L-tyrosyl-[protein] + ATP = O-phospho-L-tyrosyl-[protein] + ADP + H(+)</text>
        <dbReference type="Rhea" id="RHEA:10596"/>
        <dbReference type="Rhea" id="RHEA-COMP:10136"/>
        <dbReference type="Rhea" id="RHEA-COMP:20101"/>
        <dbReference type="ChEBI" id="CHEBI:15378"/>
        <dbReference type="ChEBI" id="CHEBI:30616"/>
        <dbReference type="ChEBI" id="CHEBI:46858"/>
        <dbReference type="ChEBI" id="CHEBI:61978"/>
        <dbReference type="ChEBI" id="CHEBI:456216"/>
        <dbReference type="EC" id="2.7.10.2"/>
    </reaction>
</comment>
<evidence type="ECO:0000256" key="6">
    <source>
        <dbReference type="ARBA" id="ARBA00022519"/>
    </source>
</evidence>
<comment type="subcellular location">
    <subcellularLocation>
        <location evidence="1">Cell inner membrane</location>
        <topology evidence="1">Multi-pass membrane protein</topology>
    </subcellularLocation>
</comment>
<organism evidence="21 22">
    <name type="scientific">Qipengyuania vulgaris</name>
    <dbReference type="NCBI Taxonomy" id="291985"/>
    <lineage>
        <taxon>Bacteria</taxon>
        <taxon>Pseudomonadati</taxon>
        <taxon>Pseudomonadota</taxon>
        <taxon>Alphaproteobacteria</taxon>
        <taxon>Sphingomonadales</taxon>
        <taxon>Erythrobacteraceae</taxon>
        <taxon>Qipengyuania</taxon>
    </lineage>
</organism>
<evidence type="ECO:0000256" key="17">
    <source>
        <dbReference type="SAM" id="Phobius"/>
    </source>
</evidence>
<evidence type="ECO:0000256" key="8">
    <source>
        <dbReference type="ARBA" id="ARBA00022692"/>
    </source>
</evidence>
<keyword evidence="7 21" id="KW-0808">Transferase</keyword>
<feature type="domain" description="Tyrosine-protein kinase G-rich" evidence="20">
    <location>
        <begin position="386"/>
        <end position="457"/>
    </location>
</feature>
<feature type="domain" description="Polysaccharide chain length determinant N-terminal" evidence="18">
    <location>
        <begin position="35"/>
        <end position="121"/>
    </location>
</feature>
<evidence type="ECO:0000256" key="15">
    <source>
        <dbReference type="ARBA" id="ARBA00051245"/>
    </source>
</evidence>
<evidence type="ECO:0000256" key="11">
    <source>
        <dbReference type="ARBA" id="ARBA00022840"/>
    </source>
</evidence>
<keyword evidence="22" id="KW-1185">Reference proteome</keyword>
<comment type="caution">
    <text evidence="21">The sequence shown here is derived from an EMBL/GenBank/DDBJ whole genome shotgun (WGS) entry which is preliminary data.</text>
</comment>
<dbReference type="Pfam" id="PF13807">
    <property type="entry name" value="GNVR"/>
    <property type="match status" value="1"/>
</dbReference>
<dbReference type="SUPFAM" id="SSF52540">
    <property type="entry name" value="P-loop containing nucleoside triphosphate hydrolases"/>
    <property type="match status" value="1"/>
</dbReference>
<keyword evidence="6" id="KW-0997">Cell inner membrane</keyword>
<evidence type="ECO:0000256" key="1">
    <source>
        <dbReference type="ARBA" id="ARBA00004429"/>
    </source>
</evidence>
<feature type="coiled-coil region" evidence="16">
    <location>
        <begin position="323"/>
        <end position="372"/>
    </location>
</feature>
<keyword evidence="13 17" id="KW-0472">Membrane</keyword>
<dbReference type="Gene3D" id="3.40.50.300">
    <property type="entry name" value="P-loop containing nucleotide triphosphate hydrolases"/>
    <property type="match status" value="1"/>
</dbReference>
<dbReference type="NCBIfam" id="TIGR01007">
    <property type="entry name" value="eps_fam"/>
    <property type="match status" value="1"/>
</dbReference>
<evidence type="ECO:0000256" key="2">
    <source>
        <dbReference type="ARBA" id="ARBA00007316"/>
    </source>
</evidence>
<evidence type="ECO:0000256" key="5">
    <source>
        <dbReference type="ARBA" id="ARBA00022475"/>
    </source>
</evidence>
<evidence type="ECO:0000256" key="13">
    <source>
        <dbReference type="ARBA" id="ARBA00023136"/>
    </source>
</evidence>
<evidence type="ECO:0000256" key="4">
    <source>
        <dbReference type="ARBA" id="ARBA00011903"/>
    </source>
</evidence>
<dbReference type="EC" id="2.7.10.2" evidence="4"/>
<evidence type="ECO:0000313" key="21">
    <source>
        <dbReference type="EMBL" id="MXO47505.1"/>
    </source>
</evidence>
<dbReference type="InterPro" id="IPR025669">
    <property type="entry name" value="AAA_dom"/>
</dbReference>
<proteinExistence type="inferred from homology"/>
<keyword evidence="11" id="KW-0067">ATP-binding</keyword>
<evidence type="ECO:0000256" key="7">
    <source>
        <dbReference type="ARBA" id="ARBA00022679"/>
    </source>
</evidence>
<dbReference type="EMBL" id="WTYC01000002">
    <property type="protein sequence ID" value="MXO47505.1"/>
    <property type="molecule type" value="Genomic_DNA"/>
</dbReference>
<dbReference type="InterPro" id="IPR005702">
    <property type="entry name" value="Wzc-like_C"/>
</dbReference>
<evidence type="ECO:0000256" key="10">
    <source>
        <dbReference type="ARBA" id="ARBA00022777"/>
    </source>
</evidence>
<keyword evidence="16" id="KW-0175">Coiled coil</keyword>
<comment type="similarity">
    <text evidence="3">Belongs to the etk/wzc family.</text>
</comment>
<dbReference type="InterPro" id="IPR050445">
    <property type="entry name" value="Bact_polysacc_biosynth/exp"/>
</dbReference>
<evidence type="ECO:0000259" key="20">
    <source>
        <dbReference type="Pfam" id="PF13807"/>
    </source>
</evidence>
<evidence type="ECO:0000259" key="19">
    <source>
        <dbReference type="Pfam" id="PF13614"/>
    </source>
</evidence>
<keyword evidence="14" id="KW-0829">Tyrosine-protein kinase</keyword>
<dbReference type="PANTHER" id="PTHR32309">
    <property type="entry name" value="TYROSINE-PROTEIN KINASE"/>
    <property type="match status" value="1"/>
</dbReference>
<accession>A0A844XMV7</accession>
<evidence type="ECO:0000256" key="12">
    <source>
        <dbReference type="ARBA" id="ARBA00022989"/>
    </source>
</evidence>
<keyword evidence="10 21" id="KW-0418">Kinase</keyword>
<dbReference type="Proteomes" id="UP000448199">
    <property type="component" value="Unassembled WGS sequence"/>
</dbReference>
<name>A0A844XMV7_9SPHN</name>
<feature type="transmembrane region" description="Helical" evidence="17">
    <location>
        <begin position="45"/>
        <end position="65"/>
    </location>
</feature>
<dbReference type="GO" id="GO:0004715">
    <property type="term" value="F:non-membrane spanning protein tyrosine kinase activity"/>
    <property type="evidence" value="ECO:0007669"/>
    <property type="project" value="UniProtKB-EC"/>
</dbReference>
<comment type="similarity">
    <text evidence="2">Belongs to the CpsD/CapB family.</text>
</comment>
<dbReference type="Pfam" id="PF13614">
    <property type="entry name" value="AAA_31"/>
    <property type="match status" value="1"/>
</dbReference>
<dbReference type="Pfam" id="PF02706">
    <property type="entry name" value="Wzz"/>
    <property type="match status" value="1"/>
</dbReference>
<keyword evidence="8 17" id="KW-0812">Transmembrane</keyword>
<sequence length="721" mass="78631">MRNAMSSPAGRPEFAEYYDEEPSSLRDFAVPAAERIWQVVKNNKLLIAGFIAAALIIGLVATLLITPKYQASARIEISRVETNVTAVEGVETQDQVLDAQYYETQYELLRARSLAEQVVREGNLATDEQFLKAFEVENLGDNPEKRLVGILLSNVSIAPVGTSNLVDIRFTSPDPGLSARIANLWAQEYIASNLARRFGATTEARQFLEGRLEQLRERLEEAERELITYAAERNLFTVDAPAEGDSDDTAAQTLVASDLQTLNSALAQATTERIAAQAAINGSGTALAPEDAAAIQPLRQRRAELAAERAQLRATAGEQYPTVRALTDQIDQLDQEIAKAEARSGGAVRARYRQALETEQRLRERVNELQTEFVGQRRDSVQYNILQREVDTNRSLYNALLQRYREIGVAGVGENNIALVDAAEIPSVPTEPNLPRNLLLSLLLGAAAAGGIILLREKLDQSLRDPAEVPDVLGIPLLGSIPRVTDESVDEALNSKHSELYEAYFNLFTNLGFLSESGVPKYLMLGSTRPAEGKSLSSVALADILSDRGKRVLLLDADMRHSGLSKYLEVSGGKGLSNILRGEEQWQPMVQTGAPYAFQVISSGRQPPNAAELLAGDRFAQFLQSLGEQYDHIIVDAPPVLGLADAPLIASAVDGVVMVIEANKGKMRMIAQSLDRLERGGGKVFGAVVTKLDQRNQSYGYGYGYGYGYSYGEKSANESAA</sequence>
<gene>
    <name evidence="21" type="ORF">GRI69_04445</name>
</gene>
<evidence type="ECO:0000256" key="3">
    <source>
        <dbReference type="ARBA" id="ARBA00008883"/>
    </source>
</evidence>
<protein>
    <recommendedName>
        <fullName evidence="4">non-specific protein-tyrosine kinase</fullName>
        <ecNumber evidence="4">2.7.10.2</ecNumber>
    </recommendedName>
</protein>
<keyword evidence="12 17" id="KW-1133">Transmembrane helix</keyword>
<reference evidence="21 22" key="1">
    <citation type="submission" date="2019-12" db="EMBL/GenBank/DDBJ databases">
        <title>Genomic-based taxomic classification of the family Erythrobacteraceae.</title>
        <authorList>
            <person name="Xu L."/>
        </authorList>
    </citation>
    <scope>NUCLEOTIDE SEQUENCE [LARGE SCALE GENOMIC DNA]</scope>
    <source>
        <strain evidence="21 22">DSM 17792</strain>
    </source>
</reference>
<dbReference type="InterPro" id="IPR027417">
    <property type="entry name" value="P-loop_NTPase"/>
</dbReference>
<dbReference type="InterPro" id="IPR003856">
    <property type="entry name" value="LPS_length_determ_N"/>
</dbReference>
<keyword evidence="5" id="KW-1003">Cell membrane</keyword>
<feature type="coiled-coil region" evidence="16">
    <location>
        <begin position="205"/>
        <end position="232"/>
    </location>
</feature>
<evidence type="ECO:0000256" key="14">
    <source>
        <dbReference type="ARBA" id="ARBA00023137"/>
    </source>
</evidence>
<dbReference type="InterPro" id="IPR032807">
    <property type="entry name" value="GNVR"/>
</dbReference>